<dbReference type="PANTHER" id="PTHR34512:SF30">
    <property type="entry name" value="OUTER MEMBRANE PROTEIN ASSEMBLY FACTOR BAMB"/>
    <property type="match status" value="1"/>
</dbReference>
<accession>A0A7W6RXP0</accession>
<dbReference type="Gene3D" id="2.130.10.10">
    <property type="entry name" value="YVTN repeat-like/Quinoprotein amine dehydrogenase"/>
    <property type="match status" value="1"/>
</dbReference>
<sequence length="396" mass="41540">MRLIGTPGVGEGGARRPSRLGRRAVARGAAILGVLAATAIAGIAGFGPVAAASAPEVVWRVISDNATLVPATLARDHVYTAGETAAEAWTRDGALAWRTPLAAPAHFRPRVADGRLVAVGRDGLAVLDASDGAVLWAATPRAAFGAPFVHDGRLVLGDGSDVVAFALADGRPLWRYTVSGAAKVHYAPTAIGDTVYLGAGDGLLTALDAATGAVRWTVDRGDLWQYLRQLAPTADGRVLVAGGYKDELFGLDPADGRILWRHRAGNFINSQLVHDGRVFFWSPTGWMVALDARSGRRLWRTRTHRFGHDGAADWSMVLAAPRAGPARLWVLDMAAVLHGLDLEDGAEVATVVLPFPARPFVTPLADRAGDVIVGSLGGELARLRVPDLAPAASAAR</sequence>
<evidence type="ECO:0000313" key="4">
    <source>
        <dbReference type="Proteomes" id="UP000555728"/>
    </source>
</evidence>
<dbReference type="SMART" id="SM00564">
    <property type="entry name" value="PQQ"/>
    <property type="match status" value="5"/>
</dbReference>
<dbReference type="Pfam" id="PF13360">
    <property type="entry name" value="PQQ_2"/>
    <property type="match status" value="2"/>
</dbReference>
<dbReference type="Proteomes" id="UP000555728">
    <property type="component" value="Unassembled WGS sequence"/>
</dbReference>
<keyword evidence="1" id="KW-0812">Transmembrane</keyword>
<reference evidence="3 4" key="1">
    <citation type="submission" date="2020-08" db="EMBL/GenBank/DDBJ databases">
        <title>Genome sequencing of Purple Non-Sulfur Bacteria from various extreme environments.</title>
        <authorList>
            <person name="Mayer M."/>
        </authorList>
    </citation>
    <scope>NUCLEOTIDE SEQUENCE [LARGE SCALE GENOMIC DNA]</scope>
    <source>
        <strain evidence="3 4">JA135</strain>
    </source>
</reference>
<dbReference type="InterPro" id="IPR018391">
    <property type="entry name" value="PQQ_b-propeller_rpt"/>
</dbReference>
<dbReference type="PROSITE" id="PS51318">
    <property type="entry name" value="TAT"/>
    <property type="match status" value="1"/>
</dbReference>
<dbReference type="SUPFAM" id="SSF50998">
    <property type="entry name" value="Quinoprotein alcohol dehydrogenase-like"/>
    <property type="match status" value="1"/>
</dbReference>
<proteinExistence type="predicted"/>
<dbReference type="AlphaFoldDB" id="A0A7W6RXP0"/>
<protein>
    <submittedName>
        <fullName evidence="3">Outer membrane protein assembly factor BamB</fullName>
    </submittedName>
</protein>
<feature type="domain" description="Pyrrolo-quinoline quinone repeat" evidence="2">
    <location>
        <begin position="49"/>
        <end position="137"/>
    </location>
</feature>
<dbReference type="Gene3D" id="2.40.128.630">
    <property type="match status" value="2"/>
</dbReference>
<dbReference type="InterPro" id="IPR015943">
    <property type="entry name" value="WD40/YVTN_repeat-like_dom_sf"/>
</dbReference>
<dbReference type="PANTHER" id="PTHR34512">
    <property type="entry name" value="CELL SURFACE PROTEIN"/>
    <property type="match status" value="1"/>
</dbReference>
<comment type="caution">
    <text evidence="3">The sequence shown here is derived from an EMBL/GenBank/DDBJ whole genome shotgun (WGS) entry which is preliminary data.</text>
</comment>
<dbReference type="InterPro" id="IPR006311">
    <property type="entry name" value="TAT_signal"/>
</dbReference>
<name>A0A7W6RXP0_9PROT</name>
<feature type="domain" description="Pyrrolo-quinoline quinone repeat" evidence="2">
    <location>
        <begin position="201"/>
        <end position="356"/>
    </location>
</feature>
<dbReference type="InterPro" id="IPR002372">
    <property type="entry name" value="PQQ_rpt_dom"/>
</dbReference>
<evidence type="ECO:0000256" key="1">
    <source>
        <dbReference type="SAM" id="Phobius"/>
    </source>
</evidence>
<evidence type="ECO:0000259" key="2">
    <source>
        <dbReference type="Pfam" id="PF13360"/>
    </source>
</evidence>
<keyword evidence="1" id="KW-1133">Transmembrane helix</keyword>
<keyword evidence="1" id="KW-0472">Membrane</keyword>
<gene>
    <name evidence="3" type="ORF">GGD88_000856</name>
</gene>
<keyword evidence="4" id="KW-1185">Reference proteome</keyword>
<evidence type="ECO:0000313" key="3">
    <source>
        <dbReference type="EMBL" id="MBB4285139.1"/>
    </source>
</evidence>
<organism evidence="3 4">
    <name type="scientific">Roseospira goensis</name>
    <dbReference type="NCBI Taxonomy" id="391922"/>
    <lineage>
        <taxon>Bacteria</taxon>
        <taxon>Pseudomonadati</taxon>
        <taxon>Pseudomonadota</taxon>
        <taxon>Alphaproteobacteria</taxon>
        <taxon>Rhodospirillales</taxon>
        <taxon>Rhodospirillaceae</taxon>
        <taxon>Roseospira</taxon>
    </lineage>
</organism>
<dbReference type="EMBL" id="JACIGI010000005">
    <property type="protein sequence ID" value="MBB4285139.1"/>
    <property type="molecule type" value="Genomic_DNA"/>
</dbReference>
<dbReference type="RefSeq" id="WP_184432055.1">
    <property type="nucleotide sequence ID" value="NZ_JACIGI010000005.1"/>
</dbReference>
<feature type="transmembrane region" description="Helical" evidence="1">
    <location>
        <begin position="24"/>
        <end position="46"/>
    </location>
</feature>
<dbReference type="InterPro" id="IPR011047">
    <property type="entry name" value="Quinoprotein_ADH-like_sf"/>
</dbReference>